<organism evidence="3 4">
    <name type="scientific">Limobrevibacterium gyesilva</name>
    <dbReference type="NCBI Taxonomy" id="2991712"/>
    <lineage>
        <taxon>Bacteria</taxon>
        <taxon>Pseudomonadati</taxon>
        <taxon>Pseudomonadota</taxon>
        <taxon>Alphaproteobacteria</taxon>
        <taxon>Acetobacterales</taxon>
        <taxon>Acetobacteraceae</taxon>
        <taxon>Limobrevibacterium</taxon>
    </lineage>
</organism>
<comment type="caution">
    <text evidence="3">The sequence shown here is derived from an EMBL/GenBank/DDBJ whole genome shotgun (WGS) entry which is preliminary data.</text>
</comment>
<name>A0AA41YQS9_9PROT</name>
<gene>
    <name evidence="3" type="ORF">OL599_18600</name>
</gene>
<evidence type="ECO:0000256" key="2">
    <source>
        <dbReference type="SAM" id="SignalP"/>
    </source>
</evidence>
<sequence length="134" mass="14332">MRRTLALSLLLLLGACQGAAEQAAAVRQGQDVNRLTVGTVQRQIRVGMPNSEVAEVLGAPNMVTTDENRREVWVYDRISTDTVSSSSSGGATILILGASAGAAARSTSQRTLTVIVKFDEANRVRDFAYRSSSF</sequence>
<dbReference type="RefSeq" id="WP_264715388.1">
    <property type="nucleotide sequence ID" value="NZ_JAPDNT010000021.1"/>
</dbReference>
<proteinExistence type="predicted"/>
<reference evidence="3" key="1">
    <citation type="submission" date="2022-09" db="EMBL/GenBank/DDBJ databases">
        <title>Rhodovastum sp. nov. RN2-1 isolated from soil in Seongnam, South Korea.</title>
        <authorList>
            <person name="Le N.T."/>
        </authorList>
    </citation>
    <scope>NUCLEOTIDE SEQUENCE</scope>
    <source>
        <strain evidence="3">RN2-1</strain>
    </source>
</reference>
<evidence type="ECO:0000313" key="3">
    <source>
        <dbReference type="EMBL" id="MCW3476578.1"/>
    </source>
</evidence>
<feature type="chain" id="PRO_5041412474" description="Outer membrane protein assembly factor BamE" evidence="2">
    <location>
        <begin position="20"/>
        <end position="134"/>
    </location>
</feature>
<evidence type="ECO:0000313" key="4">
    <source>
        <dbReference type="Proteomes" id="UP001165679"/>
    </source>
</evidence>
<dbReference type="InterPro" id="IPR037873">
    <property type="entry name" value="BamE-like"/>
</dbReference>
<evidence type="ECO:0008006" key="5">
    <source>
        <dbReference type="Google" id="ProtNLM"/>
    </source>
</evidence>
<dbReference type="EMBL" id="JAPDNT010000021">
    <property type="protein sequence ID" value="MCW3476578.1"/>
    <property type="molecule type" value="Genomic_DNA"/>
</dbReference>
<protein>
    <recommendedName>
        <fullName evidence="5">Outer membrane protein assembly factor BamE</fullName>
    </recommendedName>
</protein>
<keyword evidence="1 2" id="KW-0732">Signal</keyword>
<feature type="signal peptide" evidence="2">
    <location>
        <begin position="1"/>
        <end position="19"/>
    </location>
</feature>
<dbReference type="Gene3D" id="3.30.1450.10">
    <property type="match status" value="1"/>
</dbReference>
<accession>A0AA41YQS9</accession>
<dbReference type="AlphaFoldDB" id="A0AA41YQS9"/>
<dbReference type="Proteomes" id="UP001165679">
    <property type="component" value="Unassembled WGS sequence"/>
</dbReference>
<dbReference type="PROSITE" id="PS51257">
    <property type="entry name" value="PROKAR_LIPOPROTEIN"/>
    <property type="match status" value="1"/>
</dbReference>
<keyword evidence="4" id="KW-1185">Reference proteome</keyword>
<evidence type="ECO:0000256" key="1">
    <source>
        <dbReference type="ARBA" id="ARBA00022729"/>
    </source>
</evidence>
<reference evidence="3" key="2">
    <citation type="submission" date="2022-10" db="EMBL/GenBank/DDBJ databases">
        <authorList>
            <person name="Trinh H.N."/>
        </authorList>
    </citation>
    <scope>NUCLEOTIDE SEQUENCE</scope>
    <source>
        <strain evidence="3">RN2-1</strain>
    </source>
</reference>